<sequence length="502" mass="55696">MGRSQKKKKGRPISSSQKAKVNHEKNDKKEEEEGIENLLSLMSFKNVTGDVASSSSSFEFSSNNSNSDDIWTTSSSSNSSDMFWEPDVVIQTRGKGFGGGNNNNNNNKNKQKRVVASAGSVANVIDKGYVRDSPVNWHGSKKFGGYEKMKGVNKEEAEQFLCSMLGDDCEISMAVVRDVLCQCGYDVEKASDVLLDLSASSPNQLNDGHYGDYSQISEDSRNFSESDDSGEDNLAKYQVMCCTFESEHNIHHTMLFMSDSTFNLSEEEVQQILQSSGYDRRGYLEVLVGPKKHCKSQSTSTETSLPQTVLESLFSIPKRSEHEPDGMNWKNVVKKMESFGPRAKLCAEPLQNTEYVKTAVAATAYSNGQRSYASYLSEQGKVHNKVACVADEKASQEIFEVRNKEIQNTVTIDLHGQHVKQAIRLLKVHLLLFTTYVPSVQILRVITGCGTHGVGKGKLKQSVISLVEKGGIKWTEENKGIVLINLDGQKSFIFEESEDESE</sequence>
<dbReference type="PANTHER" id="PTHR47676">
    <property type="entry name" value="OS01G0225100 PROTEIN"/>
    <property type="match status" value="1"/>
</dbReference>
<comment type="caution">
    <text evidence="3">The sequence shown here is derived from an EMBL/GenBank/DDBJ whole genome shotgun (WGS) entry which is preliminary data.</text>
</comment>
<dbReference type="Pfam" id="PF08590">
    <property type="entry name" value="DUF1771"/>
    <property type="match status" value="1"/>
</dbReference>
<organism evidence="3 4">
    <name type="scientific">Coptis chinensis</name>
    <dbReference type="NCBI Taxonomy" id="261450"/>
    <lineage>
        <taxon>Eukaryota</taxon>
        <taxon>Viridiplantae</taxon>
        <taxon>Streptophyta</taxon>
        <taxon>Embryophyta</taxon>
        <taxon>Tracheophyta</taxon>
        <taxon>Spermatophyta</taxon>
        <taxon>Magnoliopsida</taxon>
        <taxon>Ranunculales</taxon>
        <taxon>Ranunculaceae</taxon>
        <taxon>Coptidoideae</taxon>
        <taxon>Coptis</taxon>
    </lineage>
</organism>
<feature type="domain" description="Smr" evidence="2">
    <location>
        <begin position="412"/>
        <end position="487"/>
    </location>
</feature>
<dbReference type="PANTHER" id="PTHR47676:SF1">
    <property type="entry name" value="SMR DOMAIN-CONTAINING PROTEIN"/>
    <property type="match status" value="1"/>
</dbReference>
<dbReference type="Proteomes" id="UP000631114">
    <property type="component" value="Unassembled WGS sequence"/>
</dbReference>
<keyword evidence="4" id="KW-1185">Reference proteome</keyword>
<dbReference type="EMBL" id="JADFTS010000007">
    <property type="protein sequence ID" value="KAF9599115.1"/>
    <property type="molecule type" value="Genomic_DNA"/>
</dbReference>
<accession>A0A835HH45</accession>
<dbReference type="PROSITE" id="PS50828">
    <property type="entry name" value="SMR"/>
    <property type="match status" value="1"/>
</dbReference>
<evidence type="ECO:0000256" key="1">
    <source>
        <dbReference type="SAM" id="MobiDB-lite"/>
    </source>
</evidence>
<dbReference type="InterPro" id="IPR013899">
    <property type="entry name" value="DUF1771"/>
</dbReference>
<name>A0A835HH45_9MAGN</name>
<proteinExistence type="predicted"/>
<evidence type="ECO:0000313" key="4">
    <source>
        <dbReference type="Proteomes" id="UP000631114"/>
    </source>
</evidence>
<feature type="compositionally biased region" description="Basic and acidic residues" evidence="1">
    <location>
        <begin position="21"/>
        <end position="31"/>
    </location>
</feature>
<feature type="compositionally biased region" description="Basic residues" evidence="1">
    <location>
        <begin position="1"/>
        <end position="11"/>
    </location>
</feature>
<dbReference type="AlphaFoldDB" id="A0A835HH45"/>
<dbReference type="SUPFAM" id="SSF160443">
    <property type="entry name" value="SMR domain-like"/>
    <property type="match status" value="1"/>
</dbReference>
<dbReference type="InterPro" id="IPR002625">
    <property type="entry name" value="Smr_dom"/>
</dbReference>
<dbReference type="InterPro" id="IPR036063">
    <property type="entry name" value="Smr_dom_sf"/>
</dbReference>
<feature type="region of interest" description="Disordered" evidence="1">
    <location>
        <begin position="55"/>
        <end position="77"/>
    </location>
</feature>
<protein>
    <recommendedName>
        <fullName evidence="2">Smr domain-containing protein</fullName>
    </recommendedName>
</protein>
<gene>
    <name evidence="3" type="ORF">IFM89_035394</name>
</gene>
<reference evidence="3 4" key="1">
    <citation type="submission" date="2020-10" db="EMBL/GenBank/DDBJ databases">
        <title>The Coptis chinensis genome and diversification of protoberbering-type alkaloids.</title>
        <authorList>
            <person name="Wang B."/>
            <person name="Shu S."/>
            <person name="Song C."/>
            <person name="Liu Y."/>
        </authorList>
    </citation>
    <scope>NUCLEOTIDE SEQUENCE [LARGE SCALE GENOMIC DNA]</scope>
    <source>
        <strain evidence="3">HL-2020</strain>
        <tissue evidence="3">Leaf</tissue>
    </source>
</reference>
<feature type="region of interest" description="Disordered" evidence="1">
    <location>
        <begin position="1"/>
        <end position="34"/>
    </location>
</feature>
<dbReference type="InterPro" id="IPR055319">
    <property type="entry name" value="At5g58720-like"/>
</dbReference>
<feature type="region of interest" description="Disordered" evidence="1">
    <location>
        <begin position="206"/>
        <end position="229"/>
    </location>
</feature>
<dbReference type="SMART" id="SM01162">
    <property type="entry name" value="DUF1771"/>
    <property type="match status" value="1"/>
</dbReference>
<dbReference type="SMART" id="SM00463">
    <property type="entry name" value="SMR"/>
    <property type="match status" value="1"/>
</dbReference>
<evidence type="ECO:0000313" key="3">
    <source>
        <dbReference type="EMBL" id="KAF9599115.1"/>
    </source>
</evidence>
<dbReference type="OrthoDB" id="3231855at2759"/>
<dbReference type="Gene3D" id="3.30.1370.110">
    <property type="match status" value="1"/>
</dbReference>
<evidence type="ECO:0000259" key="2">
    <source>
        <dbReference type="PROSITE" id="PS50828"/>
    </source>
</evidence>